<keyword evidence="3" id="KW-1185">Reference proteome</keyword>
<dbReference type="EMBL" id="NIZW01000001">
    <property type="protein sequence ID" value="PHQ36871.1"/>
    <property type="molecule type" value="Genomic_DNA"/>
</dbReference>
<protein>
    <submittedName>
        <fullName evidence="2">Uncharacterized protein</fullName>
    </submittedName>
</protein>
<evidence type="ECO:0000313" key="3">
    <source>
        <dbReference type="Proteomes" id="UP000225740"/>
    </source>
</evidence>
<dbReference type="AlphaFoldDB" id="A0A2G1WCZ0"/>
<dbReference type="Proteomes" id="UP000225740">
    <property type="component" value="Unassembled WGS sequence"/>
</dbReference>
<name>A0A2G1WCZ0_9BACT</name>
<feature type="compositionally biased region" description="Polar residues" evidence="1">
    <location>
        <begin position="85"/>
        <end position="101"/>
    </location>
</feature>
<accession>A0A2G1WCZ0</accession>
<gene>
    <name evidence="2" type="ORF">CEE69_00280</name>
</gene>
<organism evidence="2 3">
    <name type="scientific">Rhodopirellula bahusiensis</name>
    <dbReference type="NCBI Taxonomy" id="2014065"/>
    <lineage>
        <taxon>Bacteria</taxon>
        <taxon>Pseudomonadati</taxon>
        <taxon>Planctomycetota</taxon>
        <taxon>Planctomycetia</taxon>
        <taxon>Pirellulales</taxon>
        <taxon>Pirellulaceae</taxon>
        <taxon>Rhodopirellula</taxon>
    </lineage>
</organism>
<feature type="compositionally biased region" description="Polar residues" evidence="1">
    <location>
        <begin position="111"/>
        <end position="121"/>
    </location>
</feature>
<sequence>MHHEGLEEHEETARISPNFPISNSIPIRMQQIANQKSQPLRNQDSKQTDPSTTNLNLRALRVLRGENSLPVNAPRRTRRARRDSTNQPQLSDLKLDSNSNATDRKPEVSVPSKSRFQTNRSAHNKPELSCSLCPSW</sequence>
<proteinExistence type="predicted"/>
<feature type="compositionally biased region" description="Polar residues" evidence="1">
    <location>
        <begin position="19"/>
        <end position="42"/>
    </location>
</feature>
<evidence type="ECO:0000256" key="1">
    <source>
        <dbReference type="SAM" id="MobiDB-lite"/>
    </source>
</evidence>
<reference evidence="2 3" key="1">
    <citation type="submission" date="2017-06" db="EMBL/GenBank/DDBJ databases">
        <title>Description of Rhodopirellula bahusiensis sp. nov.</title>
        <authorList>
            <person name="Kizina J."/>
            <person name="Harder J."/>
        </authorList>
    </citation>
    <scope>NUCLEOTIDE SEQUENCE [LARGE SCALE GENOMIC DNA]</scope>
    <source>
        <strain evidence="2 3">SWK21</strain>
    </source>
</reference>
<comment type="caution">
    <text evidence="2">The sequence shown here is derived from an EMBL/GenBank/DDBJ whole genome shotgun (WGS) entry which is preliminary data.</text>
</comment>
<evidence type="ECO:0000313" key="2">
    <source>
        <dbReference type="EMBL" id="PHQ36871.1"/>
    </source>
</evidence>
<feature type="region of interest" description="Disordered" evidence="1">
    <location>
        <begin position="1"/>
        <end position="136"/>
    </location>
</feature>